<feature type="domain" description="ABC1 atypical kinase-like" evidence="3">
    <location>
        <begin position="94"/>
        <end position="338"/>
    </location>
</feature>
<dbReference type="STRING" id="82996.ADP72_22090"/>
<feature type="transmembrane region" description="Helical" evidence="2">
    <location>
        <begin position="491"/>
        <end position="513"/>
    </location>
</feature>
<keyword evidence="2" id="KW-0812">Transmembrane</keyword>
<dbReference type="EMBL" id="LS483469">
    <property type="protein sequence ID" value="SQI42018.1"/>
    <property type="molecule type" value="Genomic_DNA"/>
</dbReference>
<dbReference type="SUPFAM" id="SSF56112">
    <property type="entry name" value="Protein kinase-like (PK-like)"/>
    <property type="match status" value="1"/>
</dbReference>
<dbReference type="PANTHER" id="PTHR10566">
    <property type="entry name" value="CHAPERONE-ACTIVITY OF BC1 COMPLEX CABC1 -RELATED"/>
    <property type="match status" value="1"/>
</dbReference>
<proteinExistence type="inferred from homology"/>
<reference evidence="4 5" key="1">
    <citation type="submission" date="2018-06" db="EMBL/GenBank/DDBJ databases">
        <authorList>
            <consortium name="Pathogen Informatics"/>
            <person name="Doyle S."/>
        </authorList>
    </citation>
    <scope>NUCLEOTIDE SEQUENCE [LARGE SCALE GENOMIC DNA]</scope>
    <source>
        <strain evidence="4 5">NCTC12961</strain>
    </source>
</reference>
<dbReference type="InterPro" id="IPR050154">
    <property type="entry name" value="UbiB_kinase"/>
</dbReference>
<dbReference type="InterPro" id="IPR004147">
    <property type="entry name" value="ABC1_dom"/>
</dbReference>
<accession>A0A2X4V1J1</accession>
<organism evidence="4 5">
    <name type="scientific">Serratia plymuthica</name>
    <dbReference type="NCBI Taxonomy" id="82996"/>
    <lineage>
        <taxon>Bacteria</taxon>
        <taxon>Pseudomonadati</taxon>
        <taxon>Pseudomonadota</taxon>
        <taxon>Gammaproteobacteria</taxon>
        <taxon>Enterobacterales</taxon>
        <taxon>Yersiniaceae</taxon>
        <taxon>Serratia</taxon>
    </lineage>
</organism>
<evidence type="ECO:0000313" key="5">
    <source>
        <dbReference type="Proteomes" id="UP000248897"/>
    </source>
</evidence>
<name>A0A2X4V1J1_SERPL</name>
<keyword evidence="2" id="KW-0472">Membrane</keyword>
<keyword evidence="2" id="KW-1133">Transmembrane helix</keyword>
<comment type="similarity">
    <text evidence="1">Belongs to the protein kinase superfamily. ADCK protein kinase family.</text>
</comment>
<gene>
    <name evidence="4" type="primary">ubiB_3</name>
    <name evidence="4" type="ORF">NCTC12961_03465</name>
</gene>
<dbReference type="InterPro" id="IPR011009">
    <property type="entry name" value="Kinase-like_dom_sf"/>
</dbReference>
<protein>
    <submittedName>
        <fullName evidence="4">Probable ubiquinone biosynthesis protein UbiB</fullName>
    </submittedName>
</protein>
<dbReference type="AlphaFoldDB" id="A0A2X4V1J1"/>
<evidence type="ECO:0000313" key="4">
    <source>
        <dbReference type="EMBL" id="SQI42018.1"/>
    </source>
</evidence>
<dbReference type="Pfam" id="PF03109">
    <property type="entry name" value="ABC1"/>
    <property type="match status" value="1"/>
</dbReference>
<evidence type="ECO:0000256" key="1">
    <source>
        <dbReference type="ARBA" id="ARBA00009670"/>
    </source>
</evidence>
<evidence type="ECO:0000256" key="2">
    <source>
        <dbReference type="SAM" id="Phobius"/>
    </source>
</evidence>
<dbReference type="PANTHER" id="PTHR10566:SF113">
    <property type="entry name" value="PROTEIN ACTIVITY OF BC1 COMPLEX KINASE 7, CHLOROPLASTIC"/>
    <property type="match status" value="1"/>
</dbReference>
<dbReference type="Proteomes" id="UP000248897">
    <property type="component" value="Chromosome 1"/>
</dbReference>
<dbReference type="CDD" id="cd05121">
    <property type="entry name" value="ABC1_ADCK3-like"/>
    <property type="match status" value="1"/>
</dbReference>
<sequence length="554" mass="60654">MLKMVLVTARDRVRLKEISSVLIRYGLQDIIRLLGLGSLLSGAESGNVQQDNQTLPERLRTALEALGPTFVKLGQILATRSDLLDSSWTDELDRLHSQASTLPWSELAAQITADLGSDPHSLFAEFDSTPLAAASMAQIYRARLHSGEAVVIKVLRPSLAKTIHADLRLLTYLAETVEQQSPALARYRPRQMVRALATALNHELDLTHEGNNCERIAECFTQHPEVAIPKIYWQWSSKRLLVQEFLPGTAPENPQQLATAGFDGPLLAQRGAQAFMKMVLEHRLYHADPHPGNVMALAGNRVGFIDFGMVGQLSERRRNQLLLLLQAIAERESGGIVNTLIAWSDSDPLDLLDLELAAQNFLDKQASSTLTLGKALTDLLVMAREHQLAMPPDLVLLFKALITADGVLHRLDPDFDIIATLKPLLQQVMLQRYSPDAVQRRMLALGAEALDAGEEIPQTLRLLMRRLKRGQIGADINVKNIDQLGKALERAAVTLAIAIVTAAFALGLAPYLMHASPRLWGISAVSCVGWACLPGRRAVAGAASAALSSFSVIR</sequence>
<evidence type="ECO:0000259" key="3">
    <source>
        <dbReference type="Pfam" id="PF03109"/>
    </source>
</evidence>
<keyword evidence="4" id="KW-0830">Ubiquinone</keyword>